<accession>A0A0H3A9S5</accession>
<dbReference type="HOGENOM" id="CLU_065705_0_0_7"/>
<dbReference type="EMBL" id="CP000527">
    <property type="protein sequence ID" value="ABM28948.1"/>
    <property type="molecule type" value="Genomic_DNA"/>
</dbReference>
<dbReference type="InterPro" id="IPR039476">
    <property type="entry name" value="P2CMN_synthase_LarB"/>
</dbReference>
<dbReference type="InterPro" id="IPR000031">
    <property type="entry name" value="PurE_dom"/>
</dbReference>
<dbReference type="GO" id="GO:0006189">
    <property type="term" value="P:'de novo' IMP biosynthetic process"/>
    <property type="evidence" value="ECO:0007669"/>
    <property type="project" value="InterPro"/>
</dbReference>
<proteinExistence type="predicted"/>
<dbReference type="PANTHER" id="PTHR43064:SF1">
    <property type="entry name" value="SLL1489 PROTEIN"/>
    <property type="match status" value="1"/>
</dbReference>
<evidence type="ECO:0000313" key="2">
    <source>
        <dbReference type="EMBL" id="ABM28948.1"/>
    </source>
</evidence>
<protein>
    <recommendedName>
        <fullName evidence="1">PurE domain-containing protein</fullName>
    </recommendedName>
</protein>
<evidence type="ECO:0000259" key="1">
    <source>
        <dbReference type="SMART" id="SM01001"/>
    </source>
</evidence>
<dbReference type="GO" id="GO:0016787">
    <property type="term" value="F:hydrolase activity"/>
    <property type="evidence" value="ECO:0007669"/>
    <property type="project" value="InterPro"/>
</dbReference>
<dbReference type="KEGG" id="dvl:Dvul_1932"/>
<dbReference type="RefSeq" id="WP_011792553.1">
    <property type="nucleotide sequence ID" value="NC_008751.1"/>
</dbReference>
<sequence>MPDSGRLPPDERPAVPTGSCNGTKVCKAEKTHCATMPAGLCLDMQRMARTGMGEVVLAEGKDDERLLHAVTILAAEGPVLATRVGEAQGRLLSAQLPDGEWWPEAGIFAVSPPRRLSAPFSSEGEVLVVTGGAADLPVAFEALGTLRFNGIDAGLVSDVGVAGLHRLTPHMDALTAAKALIVVAGMEGTLPGIVAGLVKAPVVAVPTSVGYGTGLGGLSAILTMLNACAPGLAVVNIDNGYGAAAFAVKMTRSHRR</sequence>
<dbReference type="Gene3D" id="3.40.50.1970">
    <property type="match status" value="1"/>
</dbReference>
<name>A0A0H3A9S5_NITV4</name>
<feature type="domain" description="PurE" evidence="1">
    <location>
        <begin position="124"/>
        <end position="256"/>
    </location>
</feature>
<dbReference type="Proteomes" id="UP000009173">
    <property type="component" value="Chromosome"/>
</dbReference>
<dbReference type="SMART" id="SM01001">
    <property type="entry name" value="AIRC"/>
    <property type="match status" value="1"/>
</dbReference>
<dbReference type="SUPFAM" id="SSF52255">
    <property type="entry name" value="N5-CAIR mutase (phosphoribosylaminoimidazole carboxylase, PurE)"/>
    <property type="match status" value="1"/>
</dbReference>
<organism evidence="2 3">
    <name type="scientific">Nitratidesulfovibrio vulgaris (strain DP4)</name>
    <name type="common">Desulfovibrio vulgaris</name>
    <dbReference type="NCBI Taxonomy" id="391774"/>
    <lineage>
        <taxon>Bacteria</taxon>
        <taxon>Pseudomonadati</taxon>
        <taxon>Thermodesulfobacteriota</taxon>
        <taxon>Desulfovibrionia</taxon>
        <taxon>Desulfovibrionales</taxon>
        <taxon>Desulfovibrionaceae</taxon>
        <taxon>Nitratidesulfovibrio</taxon>
    </lineage>
</organism>
<reference evidence="3" key="1">
    <citation type="journal article" date="2009" name="Environ. Microbiol.">
        <title>Contribution of mobile genetic elements to Desulfovibrio vulgaris genome plasticity.</title>
        <authorList>
            <person name="Walker C.B."/>
            <person name="Stolyar S."/>
            <person name="Chivian D."/>
            <person name="Pinel N."/>
            <person name="Gabster J.A."/>
            <person name="Dehal P.S."/>
            <person name="He Z."/>
            <person name="Yang Z.K."/>
            <person name="Yen H.C."/>
            <person name="Zhou J."/>
            <person name="Wall J.D."/>
            <person name="Hazen T.C."/>
            <person name="Arkin A.P."/>
            <person name="Stahl D.A."/>
        </authorList>
    </citation>
    <scope>NUCLEOTIDE SEQUENCE [LARGE SCALE GENOMIC DNA]</scope>
    <source>
        <strain evidence="3">DP4</strain>
    </source>
</reference>
<dbReference type="NCBIfam" id="NF033503">
    <property type="entry name" value="LarB"/>
    <property type="match status" value="1"/>
</dbReference>
<dbReference type="Pfam" id="PF00731">
    <property type="entry name" value="AIRC"/>
    <property type="match status" value="1"/>
</dbReference>
<dbReference type="AlphaFoldDB" id="A0A0H3A9S5"/>
<gene>
    <name evidence="2" type="ordered locus">Dvul_1932</name>
</gene>
<evidence type="ECO:0000313" key="3">
    <source>
        <dbReference type="Proteomes" id="UP000009173"/>
    </source>
</evidence>
<dbReference type="PANTHER" id="PTHR43064">
    <property type="entry name" value="PHOSPHORIBOSYLAMINOIMIDAZOLE CARBOXYLASE-RELATED"/>
    <property type="match status" value="1"/>
</dbReference>